<sequence length="209" mass="23611">MEWLDRKRVEGKPVLYVAFGSQAEISNEQLKEIIIGLEKLEVDFLWALRIKPDQERVIKGFEEKVKARGLVVREWIAQSEALEHESVQGVLSHCGWNSVTESICIGVPILAWPMMAEQHLNAKMVSKEIKVGLRVETCDGSVRGKMVKELMGGEMGKMVHQRVKELSEAAKKAVKKAGTSWHNLESLLNELGMKQTVNYNNNRNESLNS</sequence>
<dbReference type="PANTHER" id="PTHR48045:SF34">
    <property type="entry name" value="ISOFLAVONE 7-O-GLUCOSYLTRANSFERASE 1-LIKE"/>
    <property type="match status" value="1"/>
</dbReference>
<dbReference type="PANTHER" id="PTHR48045">
    <property type="entry name" value="UDP-GLYCOSYLTRANSFERASE 72B1"/>
    <property type="match status" value="1"/>
</dbReference>
<dbReference type="InterPro" id="IPR035595">
    <property type="entry name" value="UDP_glycos_trans_CS"/>
</dbReference>
<dbReference type="AlphaFoldDB" id="A0A9Q1GMQ6"/>
<gene>
    <name evidence="4" type="ORF">Cgig2_021710</name>
</gene>
<dbReference type="GO" id="GO:0008194">
    <property type="term" value="F:UDP-glycosyltransferase activity"/>
    <property type="evidence" value="ECO:0007669"/>
    <property type="project" value="InterPro"/>
</dbReference>
<dbReference type="SUPFAM" id="SSF53756">
    <property type="entry name" value="UDP-Glycosyltransferase/glycogen phosphorylase"/>
    <property type="match status" value="1"/>
</dbReference>
<evidence type="ECO:0000256" key="3">
    <source>
        <dbReference type="RuleBase" id="RU003718"/>
    </source>
</evidence>
<protein>
    <submittedName>
        <fullName evidence="4">Uncharacterized protein</fullName>
    </submittedName>
</protein>
<reference evidence="4" key="1">
    <citation type="submission" date="2022-04" db="EMBL/GenBank/DDBJ databases">
        <title>Carnegiea gigantea Genome sequencing and assembly v2.</title>
        <authorList>
            <person name="Copetti D."/>
            <person name="Sanderson M.J."/>
            <person name="Burquez A."/>
            <person name="Wojciechowski M.F."/>
        </authorList>
    </citation>
    <scope>NUCLEOTIDE SEQUENCE</scope>
    <source>
        <strain evidence="4">SGP5-SGP5p</strain>
        <tissue evidence="4">Aerial part</tissue>
    </source>
</reference>
<name>A0A9Q1GMQ6_9CARY</name>
<dbReference type="InterPro" id="IPR002213">
    <property type="entry name" value="UDP_glucos_trans"/>
</dbReference>
<comment type="similarity">
    <text evidence="1 3">Belongs to the UDP-glycosyltransferase family.</text>
</comment>
<dbReference type="FunFam" id="3.40.50.2000:FF:000107">
    <property type="entry name" value="Glycosyltransferase"/>
    <property type="match status" value="1"/>
</dbReference>
<keyword evidence="2 3" id="KW-0808">Transferase</keyword>
<dbReference type="EMBL" id="JAKOGI010002500">
    <property type="protein sequence ID" value="KAJ8421845.1"/>
    <property type="molecule type" value="Genomic_DNA"/>
</dbReference>
<dbReference type="PROSITE" id="PS00375">
    <property type="entry name" value="UDPGT"/>
    <property type="match status" value="1"/>
</dbReference>
<proteinExistence type="inferred from homology"/>
<comment type="caution">
    <text evidence="4">The sequence shown here is derived from an EMBL/GenBank/DDBJ whole genome shotgun (WGS) entry which is preliminary data.</text>
</comment>
<evidence type="ECO:0000313" key="5">
    <source>
        <dbReference type="Proteomes" id="UP001153076"/>
    </source>
</evidence>
<dbReference type="OrthoDB" id="1737981at2759"/>
<organism evidence="4 5">
    <name type="scientific">Carnegiea gigantea</name>
    <dbReference type="NCBI Taxonomy" id="171969"/>
    <lineage>
        <taxon>Eukaryota</taxon>
        <taxon>Viridiplantae</taxon>
        <taxon>Streptophyta</taxon>
        <taxon>Embryophyta</taxon>
        <taxon>Tracheophyta</taxon>
        <taxon>Spermatophyta</taxon>
        <taxon>Magnoliopsida</taxon>
        <taxon>eudicotyledons</taxon>
        <taxon>Gunneridae</taxon>
        <taxon>Pentapetalae</taxon>
        <taxon>Caryophyllales</taxon>
        <taxon>Cactineae</taxon>
        <taxon>Cactaceae</taxon>
        <taxon>Cactoideae</taxon>
        <taxon>Echinocereeae</taxon>
        <taxon>Carnegiea</taxon>
    </lineage>
</organism>
<evidence type="ECO:0000313" key="4">
    <source>
        <dbReference type="EMBL" id="KAJ8421845.1"/>
    </source>
</evidence>
<keyword evidence="3" id="KW-0328">Glycosyltransferase</keyword>
<evidence type="ECO:0000256" key="1">
    <source>
        <dbReference type="ARBA" id="ARBA00009995"/>
    </source>
</evidence>
<keyword evidence="5" id="KW-1185">Reference proteome</keyword>
<dbReference type="CDD" id="cd03784">
    <property type="entry name" value="GT1_Gtf-like"/>
    <property type="match status" value="1"/>
</dbReference>
<dbReference type="Pfam" id="PF00201">
    <property type="entry name" value="UDPGT"/>
    <property type="match status" value="1"/>
</dbReference>
<dbReference type="Proteomes" id="UP001153076">
    <property type="component" value="Unassembled WGS sequence"/>
</dbReference>
<dbReference type="Gene3D" id="3.40.50.2000">
    <property type="entry name" value="Glycogen Phosphorylase B"/>
    <property type="match status" value="1"/>
</dbReference>
<accession>A0A9Q1GMQ6</accession>
<evidence type="ECO:0000256" key="2">
    <source>
        <dbReference type="ARBA" id="ARBA00022679"/>
    </source>
</evidence>